<proteinExistence type="predicted"/>
<protein>
    <submittedName>
        <fullName evidence="2">Uncharacterized protein</fullName>
    </submittedName>
</protein>
<keyword evidence="1" id="KW-1133">Transmembrane helix</keyword>
<evidence type="ECO:0000256" key="1">
    <source>
        <dbReference type="SAM" id="Phobius"/>
    </source>
</evidence>
<reference evidence="2 3" key="1">
    <citation type="submission" date="2020-08" db="EMBL/GenBank/DDBJ databases">
        <title>Plant Genome Project.</title>
        <authorList>
            <person name="Zhang R.-G."/>
        </authorList>
    </citation>
    <scope>NUCLEOTIDE SEQUENCE [LARGE SCALE GENOMIC DNA]</scope>
    <source>
        <tissue evidence="2">Rhizome</tissue>
    </source>
</reference>
<gene>
    <name evidence="2" type="ORF">ZIOFF_017769</name>
</gene>
<organism evidence="2 3">
    <name type="scientific">Zingiber officinale</name>
    <name type="common">Ginger</name>
    <name type="synonym">Amomum zingiber</name>
    <dbReference type="NCBI Taxonomy" id="94328"/>
    <lineage>
        <taxon>Eukaryota</taxon>
        <taxon>Viridiplantae</taxon>
        <taxon>Streptophyta</taxon>
        <taxon>Embryophyta</taxon>
        <taxon>Tracheophyta</taxon>
        <taxon>Spermatophyta</taxon>
        <taxon>Magnoliopsida</taxon>
        <taxon>Liliopsida</taxon>
        <taxon>Zingiberales</taxon>
        <taxon>Zingiberaceae</taxon>
        <taxon>Zingiber</taxon>
    </lineage>
</organism>
<keyword evidence="1" id="KW-0812">Transmembrane</keyword>
<evidence type="ECO:0000313" key="3">
    <source>
        <dbReference type="Proteomes" id="UP000734854"/>
    </source>
</evidence>
<dbReference type="AlphaFoldDB" id="A0A8J5LLL0"/>
<keyword evidence="3" id="KW-1185">Reference proteome</keyword>
<dbReference type="Proteomes" id="UP000734854">
    <property type="component" value="Unassembled WGS sequence"/>
</dbReference>
<sequence length="89" mass="9998">MVVHGCSWLPHSQGGNLAWILVVAEIGDFLEKHRRFGSTLLVNAKVYGFLVYPGILYCLSTYLALLPRIAASILQWYIVEKIVHNNIVS</sequence>
<feature type="transmembrane region" description="Helical" evidence="1">
    <location>
        <begin position="46"/>
        <end position="66"/>
    </location>
</feature>
<name>A0A8J5LLL0_ZINOF</name>
<keyword evidence="1" id="KW-0472">Membrane</keyword>
<evidence type="ECO:0000313" key="2">
    <source>
        <dbReference type="EMBL" id="KAG6520709.1"/>
    </source>
</evidence>
<dbReference type="EMBL" id="JACMSC010000005">
    <property type="protein sequence ID" value="KAG6520709.1"/>
    <property type="molecule type" value="Genomic_DNA"/>
</dbReference>
<accession>A0A8J5LLL0</accession>
<comment type="caution">
    <text evidence="2">The sequence shown here is derived from an EMBL/GenBank/DDBJ whole genome shotgun (WGS) entry which is preliminary data.</text>
</comment>